<gene>
    <name evidence="1" type="ORF">DQQ10_19760</name>
</gene>
<keyword evidence="2" id="KW-1185">Reference proteome</keyword>
<dbReference type="OrthoDB" id="9832855at2"/>
<protein>
    <submittedName>
        <fullName evidence="1">Uncharacterized protein</fullName>
    </submittedName>
</protein>
<comment type="caution">
    <text evidence="1">The sequence shown here is derived from an EMBL/GenBank/DDBJ whole genome shotgun (WGS) entry which is preliminary data.</text>
</comment>
<dbReference type="RefSeq" id="WP_112748643.1">
    <property type="nucleotide sequence ID" value="NZ_QMFY01000011.1"/>
</dbReference>
<accession>A0A364XY89</accession>
<proteinExistence type="predicted"/>
<dbReference type="Proteomes" id="UP000251889">
    <property type="component" value="Unassembled WGS sequence"/>
</dbReference>
<organism evidence="1 2">
    <name type="scientific">Pseudochryseolinea flava</name>
    <dbReference type="NCBI Taxonomy" id="2059302"/>
    <lineage>
        <taxon>Bacteria</taxon>
        <taxon>Pseudomonadati</taxon>
        <taxon>Bacteroidota</taxon>
        <taxon>Cytophagia</taxon>
        <taxon>Cytophagales</taxon>
        <taxon>Fulvivirgaceae</taxon>
        <taxon>Pseudochryseolinea</taxon>
    </lineage>
</organism>
<sequence length="141" mass="16270">MDSNVKDIDLSDVNNKFSIATFEKLKPGQKVTFRNQLKEAIAKLKKDFTIDMMDDDYLFKQAGLKANFTVMQMMTELKELSFRKKTSAIQHDAAQQEALTKMQIDLRKQLTKALFDSDGIFNRINERTIAVDQNLFQRIVG</sequence>
<evidence type="ECO:0000313" key="2">
    <source>
        <dbReference type="Proteomes" id="UP000251889"/>
    </source>
</evidence>
<dbReference type="AlphaFoldDB" id="A0A364XY89"/>
<dbReference type="EMBL" id="QMFY01000011">
    <property type="protein sequence ID" value="RAV99454.1"/>
    <property type="molecule type" value="Genomic_DNA"/>
</dbReference>
<reference evidence="1 2" key="1">
    <citation type="submission" date="2018-06" db="EMBL/GenBank/DDBJ databases">
        <title>Chryseolinea flavus sp. nov., a member of the phylum Bacteroidetes isolated from soil.</title>
        <authorList>
            <person name="Li Y."/>
            <person name="Wang J."/>
        </authorList>
    </citation>
    <scope>NUCLEOTIDE SEQUENCE [LARGE SCALE GENOMIC DNA]</scope>
    <source>
        <strain evidence="1 2">SDU1-6</strain>
    </source>
</reference>
<evidence type="ECO:0000313" key="1">
    <source>
        <dbReference type="EMBL" id="RAV99454.1"/>
    </source>
</evidence>
<name>A0A364XY89_9BACT</name>